<evidence type="ECO:0000259" key="1">
    <source>
        <dbReference type="Pfam" id="PF06283"/>
    </source>
</evidence>
<accession>A0A382XXA9</accession>
<dbReference type="InterPro" id="IPR029010">
    <property type="entry name" value="ThuA-like"/>
</dbReference>
<dbReference type="AlphaFoldDB" id="A0A382XXA9"/>
<organism evidence="2">
    <name type="scientific">marine metagenome</name>
    <dbReference type="NCBI Taxonomy" id="408172"/>
    <lineage>
        <taxon>unclassified sequences</taxon>
        <taxon>metagenomes</taxon>
        <taxon>ecological metagenomes</taxon>
    </lineage>
</organism>
<dbReference type="Gene3D" id="3.40.50.880">
    <property type="match status" value="1"/>
</dbReference>
<dbReference type="SUPFAM" id="SSF52317">
    <property type="entry name" value="Class I glutamine amidotransferase-like"/>
    <property type="match status" value="1"/>
</dbReference>
<dbReference type="InterPro" id="IPR029062">
    <property type="entry name" value="Class_I_gatase-like"/>
</dbReference>
<proteinExistence type="predicted"/>
<dbReference type="EMBL" id="UINC01171114">
    <property type="protein sequence ID" value="SVD75500.1"/>
    <property type="molecule type" value="Genomic_DNA"/>
</dbReference>
<name>A0A382XXA9_9ZZZZ</name>
<reference evidence="2" key="1">
    <citation type="submission" date="2018-05" db="EMBL/GenBank/DDBJ databases">
        <authorList>
            <person name="Lanie J.A."/>
            <person name="Ng W.-L."/>
            <person name="Kazmierczak K.M."/>
            <person name="Andrzejewski T.M."/>
            <person name="Davidsen T.M."/>
            <person name="Wayne K.J."/>
            <person name="Tettelin H."/>
            <person name="Glass J.I."/>
            <person name="Rusch D."/>
            <person name="Podicherti R."/>
            <person name="Tsui H.-C.T."/>
            <person name="Winkler M.E."/>
        </authorList>
    </citation>
    <scope>NUCLEOTIDE SEQUENCE</scope>
</reference>
<protein>
    <recommendedName>
        <fullName evidence="1">ThuA-like domain-containing protein</fullName>
    </recommendedName>
</protein>
<sequence length="128" mass="14348">ASHAFQKADNEIFDRQVMGGNYQGHFGDGPVKVAHIAKDHPVLRGVKVFPSGKLYKAGPLAKGTTVLQQGDIGTEKQNVTWVNTWKGGRTFYTSLGIPEDFENKDFRQMLVNAIYWTVKQELAPRRTE</sequence>
<gene>
    <name evidence="2" type="ORF">METZ01_LOCUS428354</name>
</gene>
<evidence type="ECO:0000313" key="2">
    <source>
        <dbReference type="EMBL" id="SVD75500.1"/>
    </source>
</evidence>
<feature type="non-terminal residue" evidence="2">
    <location>
        <position position="1"/>
    </location>
</feature>
<feature type="domain" description="ThuA-like" evidence="1">
    <location>
        <begin position="4"/>
        <end position="117"/>
    </location>
</feature>
<dbReference type="Pfam" id="PF06283">
    <property type="entry name" value="ThuA"/>
    <property type="match status" value="1"/>
</dbReference>